<dbReference type="EMBL" id="BARS01001052">
    <property type="protein sequence ID" value="GAF85246.1"/>
    <property type="molecule type" value="Genomic_DNA"/>
</dbReference>
<accession>X0TD43</accession>
<protein>
    <recommendedName>
        <fullName evidence="2">DUF4192 family protein</fullName>
    </recommendedName>
</protein>
<comment type="caution">
    <text evidence="1">The sequence shown here is derived from an EMBL/GenBank/DDBJ whole genome shotgun (WGS) entry which is preliminary data.</text>
</comment>
<sequence>LDFELISAVAQNLNDDHWPARLIALYLLAKNQDRNFDKVLNWTAERDSSGLVRNMAIALGAVPQQPADKPLSGD</sequence>
<gene>
    <name evidence="1" type="ORF">S01H1_02234</name>
</gene>
<dbReference type="AlphaFoldDB" id="X0TD43"/>
<name>X0TD43_9ZZZZ</name>
<evidence type="ECO:0008006" key="2">
    <source>
        <dbReference type="Google" id="ProtNLM"/>
    </source>
</evidence>
<reference evidence="1" key="1">
    <citation type="journal article" date="2014" name="Front. Microbiol.">
        <title>High frequency of phylogenetically diverse reductive dehalogenase-homologous genes in deep subseafloor sedimentary metagenomes.</title>
        <authorList>
            <person name="Kawai M."/>
            <person name="Futagami T."/>
            <person name="Toyoda A."/>
            <person name="Takaki Y."/>
            <person name="Nishi S."/>
            <person name="Hori S."/>
            <person name="Arai W."/>
            <person name="Tsubouchi T."/>
            <person name="Morono Y."/>
            <person name="Uchiyama I."/>
            <person name="Ito T."/>
            <person name="Fujiyama A."/>
            <person name="Inagaki F."/>
            <person name="Takami H."/>
        </authorList>
    </citation>
    <scope>NUCLEOTIDE SEQUENCE</scope>
    <source>
        <strain evidence="1">Expedition CK06-06</strain>
    </source>
</reference>
<proteinExistence type="predicted"/>
<feature type="non-terminal residue" evidence="1">
    <location>
        <position position="1"/>
    </location>
</feature>
<evidence type="ECO:0000313" key="1">
    <source>
        <dbReference type="EMBL" id="GAF85246.1"/>
    </source>
</evidence>
<organism evidence="1">
    <name type="scientific">marine sediment metagenome</name>
    <dbReference type="NCBI Taxonomy" id="412755"/>
    <lineage>
        <taxon>unclassified sequences</taxon>
        <taxon>metagenomes</taxon>
        <taxon>ecological metagenomes</taxon>
    </lineage>
</organism>